<evidence type="ECO:0000256" key="5">
    <source>
        <dbReference type="ARBA" id="ARBA00023125"/>
    </source>
</evidence>
<dbReference type="Pfam" id="PF01475">
    <property type="entry name" value="FUR"/>
    <property type="match status" value="1"/>
</dbReference>
<keyword evidence="8" id="KW-1185">Reference proteome</keyword>
<proteinExistence type="inferred from homology"/>
<dbReference type="SUPFAM" id="SSF46785">
    <property type="entry name" value="Winged helix' DNA-binding domain"/>
    <property type="match status" value="1"/>
</dbReference>
<dbReference type="PANTHER" id="PTHR33202">
    <property type="entry name" value="ZINC UPTAKE REGULATION PROTEIN"/>
    <property type="match status" value="1"/>
</dbReference>
<dbReference type="RefSeq" id="WP_191739055.1">
    <property type="nucleotide sequence ID" value="NZ_JACSQB010000029.1"/>
</dbReference>
<dbReference type="CDD" id="cd07153">
    <property type="entry name" value="Fur_like"/>
    <property type="match status" value="1"/>
</dbReference>
<dbReference type="EMBL" id="JACSQB010000029">
    <property type="protein sequence ID" value="MBD8046077.1"/>
    <property type="molecule type" value="Genomic_DNA"/>
</dbReference>
<dbReference type="Proteomes" id="UP000627166">
    <property type="component" value="Unassembled WGS sequence"/>
</dbReference>
<dbReference type="PANTHER" id="PTHR33202:SF7">
    <property type="entry name" value="FERRIC UPTAKE REGULATION PROTEIN"/>
    <property type="match status" value="1"/>
</dbReference>
<dbReference type="InterPro" id="IPR002481">
    <property type="entry name" value="FUR"/>
</dbReference>
<evidence type="ECO:0000256" key="4">
    <source>
        <dbReference type="ARBA" id="ARBA00023015"/>
    </source>
</evidence>
<dbReference type="InterPro" id="IPR036390">
    <property type="entry name" value="WH_DNA-bd_sf"/>
</dbReference>
<dbReference type="InterPro" id="IPR036388">
    <property type="entry name" value="WH-like_DNA-bd_sf"/>
</dbReference>
<dbReference type="Gene3D" id="3.30.1490.190">
    <property type="match status" value="1"/>
</dbReference>
<name>A0ABR8YPL4_9CLOT</name>
<evidence type="ECO:0000256" key="3">
    <source>
        <dbReference type="ARBA" id="ARBA00022833"/>
    </source>
</evidence>
<evidence type="ECO:0000313" key="8">
    <source>
        <dbReference type="Proteomes" id="UP000627166"/>
    </source>
</evidence>
<evidence type="ECO:0000256" key="1">
    <source>
        <dbReference type="ARBA" id="ARBA00007957"/>
    </source>
</evidence>
<keyword evidence="4" id="KW-0805">Transcription regulation</keyword>
<organism evidence="7 8">
    <name type="scientific">Clostridium faecium</name>
    <dbReference type="NCBI Taxonomy" id="2762223"/>
    <lineage>
        <taxon>Bacteria</taxon>
        <taxon>Bacillati</taxon>
        <taxon>Bacillota</taxon>
        <taxon>Clostridia</taxon>
        <taxon>Eubacteriales</taxon>
        <taxon>Clostridiaceae</taxon>
        <taxon>Clostridium</taxon>
    </lineage>
</organism>
<comment type="caution">
    <text evidence="7">The sequence shown here is derived from an EMBL/GenBank/DDBJ whole genome shotgun (WGS) entry which is preliminary data.</text>
</comment>
<evidence type="ECO:0000256" key="6">
    <source>
        <dbReference type="ARBA" id="ARBA00023163"/>
    </source>
</evidence>
<gene>
    <name evidence="7" type="ORF">H9637_03290</name>
</gene>
<sequence length="151" mass="17242">MLKPLLEEANYIEDKLVEKGYKLTIQRQAIVNVILENKSDHLSVREIYEIVKMTIPHIGIATIYRTVFLLREMGFVNEIDLGDGLIKYEFIPIGSNGYHPHLICLNCRKIIEIGAELLNKVELAIENGNKFKINNYNIIFYGLCSICNEGG</sequence>
<dbReference type="Gene3D" id="1.10.10.10">
    <property type="entry name" value="Winged helix-like DNA-binding domain superfamily/Winged helix DNA-binding domain"/>
    <property type="match status" value="1"/>
</dbReference>
<protein>
    <submittedName>
        <fullName evidence="7">Transcriptional repressor</fullName>
    </submittedName>
</protein>
<keyword evidence="2" id="KW-0678">Repressor</keyword>
<keyword evidence="5" id="KW-0238">DNA-binding</keyword>
<reference evidence="7 8" key="1">
    <citation type="submission" date="2020-08" db="EMBL/GenBank/DDBJ databases">
        <title>A Genomic Blueprint of the Chicken Gut Microbiome.</title>
        <authorList>
            <person name="Gilroy R."/>
            <person name="Ravi A."/>
            <person name="Getino M."/>
            <person name="Pursley I."/>
            <person name="Horton D.L."/>
            <person name="Alikhan N.-F."/>
            <person name="Baker D."/>
            <person name="Gharbi K."/>
            <person name="Hall N."/>
            <person name="Watson M."/>
            <person name="Adriaenssens E.M."/>
            <person name="Foster-Nyarko E."/>
            <person name="Jarju S."/>
            <person name="Secka A."/>
            <person name="Antonio M."/>
            <person name="Oren A."/>
            <person name="Chaudhuri R."/>
            <person name="La Ragione R.M."/>
            <person name="Hildebrand F."/>
            <person name="Pallen M.J."/>
        </authorList>
    </citation>
    <scope>NUCLEOTIDE SEQUENCE [LARGE SCALE GENOMIC DNA]</scope>
    <source>
        <strain evidence="7 8">N37</strain>
    </source>
</reference>
<evidence type="ECO:0000256" key="2">
    <source>
        <dbReference type="ARBA" id="ARBA00022491"/>
    </source>
</evidence>
<keyword evidence="3" id="KW-0862">Zinc</keyword>
<evidence type="ECO:0000313" key="7">
    <source>
        <dbReference type="EMBL" id="MBD8046077.1"/>
    </source>
</evidence>
<accession>A0ABR8YPL4</accession>
<dbReference type="InterPro" id="IPR043135">
    <property type="entry name" value="Fur_C"/>
</dbReference>
<comment type="similarity">
    <text evidence="1">Belongs to the Fur family.</text>
</comment>
<keyword evidence="6" id="KW-0804">Transcription</keyword>